<dbReference type="InterPro" id="IPR036390">
    <property type="entry name" value="WH_DNA-bd_sf"/>
</dbReference>
<dbReference type="PANTHER" id="PTHR30346:SF0">
    <property type="entry name" value="HCA OPERON TRANSCRIPTIONAL ACTIVATOR HCAR"/>
    <property type="match status" value="1"/>
</dbReference>
<dbReference type="InterPro" id="IPR000847">
    <property type="entry name" value="LysR_HTH_N"/>
</dbReference>
<dbReference type="GO" id="GO:0003700">
    <property type="term" value="F:DNA-binding transcription factor activity"/>
    <property type="evidence" value="ECO:0007669"/>
    <property type="project" value="InterPro"/>
</dbReference>
<dbReference type="Pfam" id="PF00126">
    <property type="entry name" value="HTH_1"/>
    <property type="match status" value="1"/>
</dbReference>
<dbReference type="SUPFAM" id="SSF53850">
    <property type="entry name" value="Periplasmic binding protein-like II"/>
    <property type="match status" value="1"/>
</dbReference>
<dbReference type="Gene3D" id="3.40.190.10">
    <property type="entry name" value="Periplasmic binding protein-like II"/>
    <property type="match status" value="2"/>
</dbReference>
<dbReference type="Proteomes" id="UP000287171">
    <property type="component" value="Unassembled WGS sequence"/>
</dbReference>
<evidence type="ECO:0000256" key="2">
    <source>
        <dbReference type="ARBA" id="ARBA00023015"/>
    </source>
</evidence>
<dbReference type="Pfam" id="PF03466">
    <property type="entry name" value="LysR_substrate"/>
    <property type="match status" value="1"/>
</dbReference>
<reference evidence="7" key="1">
    <citation type="submission" date="2018-12" db="EMBL/GenBank/DDBJ databases">
        <title>Tengunoibacter tsumagoiensis gen. nov., sp. nov., Dictyobacter kobayashii sp. nov., D. alpinus sp. nov., and D. joshuensis sp. nov. and description of Dictyobacteraceae fam. nov. within the order Ktedonobacterales isolated from Tengu-no-mugimeshi.</title>
        <authorList>
            <person name="Wang C.M."/>
            <person name="Zheng Y."/>
            <person name="Sakai Y."/>
            <person name="Toyoda A."/>
            <person name="Minakuchi Y."/>
            <person name="Abe K."/>
            <person name="Yokota A."/>
            <person name="Yabe S."/>
        </authorList>
    </citation>
    <scope>NUCLEOTIDE SEQUENCE [LARGE SCALE GENOMIC DNA]</scope>
    <source>
        <strain evidence="7">Uno16</strain>
    </source>
</reference>
<evidence type="ECO:0000256" key="1">
    <source>
        <dbReference type="ARBA" id="ARBA00009437"/>
    </source>
</evidence>
<dbReference type="CDD" id="cd08414">
    <property type="entry name" value="PBP2_LTTR_aromatics_like"/>
    <property type="match status" value="1"/>
</dbReference>
<name>A0A402BCN6_9CHLR</name>
<dbReference type="OrthoDB" id="9803735at2"/>
<dbReference type="AlphaFoldDB" id="A0A402BCN6"/>
<dbReference type="InterPro" id="IPR005119">
    <property type="entry name" value="LysR_subst-bd"/>
</dbReference>
<keyword evidence="3" id="KW-0238">DNA-binding</keyword>
<protein>
    <submittedName>
        <fullName evidence="6">Putative transcriptional regulator, LysR family protein</fullName>
    </submittedName>
</protein>
<feature type="domain" description="HTH lysR-type" evidence="5">
    <location>
        <begin position="1"/>
        <end position="58"/>
    </location>
</feature>
<dbReference type="PRINTS" id="PR00039">
    <property type="entry name" value="HTHLYSR"/>
</dbReference>
<comment type="caution">
    <text evidence="6">The sequence shown here is derived from an EMBL/GenBank/DDBJ whole genome shotgun (WGS) entry which is preliminary data.</text>
</comment>
<keyword evidence="7" id="KW-1185">Reference proteome</keyword>
<keyword evidence="2" id="KW-0805">Transcription regulation</keyword>
<organism evidence="6 7">
    <name type="scientific">Dictyobacter alpinus</name>
    <dbReference type="NCBI Taxonomy" id="2014873"/>
    <lineage>
        <taxon>Bacteria</taxon>
        <taxon>Bacillati</taxon>
        <taxon>Chloroflexota</taxon>
        <taxon>Ktedonobacteria</taxon>
        <taxon>Ktedonobacterales</taxon>
        <taxon>Dictyobacteraceae</taxon>
        <taxon>Dictyobacter</taxon>
    </lineage>
</organism>
<evidence type="ECO:0000259" key="5">
    <source>
        <dbReference type="PROSITE" id="PS50931"/>
    </source>
</evidence>
<dbReference type="PANTHER" id="PTHR30346">
    <property type="entry name" value="TRANSCRIPTIONAL DUAL REGULATOR HCAR-RELATED"/>
    <property type="match status" value="1"/>
</dbReference>
<comment type="similarity">
    <text evidence="1">Belongs to the LysR transcriptional regulatory family.</text>
</comment>
<dbReference type="InterPro" id="IPR036388">
    <property type="entry name" value="WH-like_DNA-bd_sf"/>
</dbReference>
<accession>A0A402BCN6</accession>
<dbReference type="PROSITE" id="PS50931">
    <property type="entry name" value="HTH_LYSR"/>
    <property type="match status" value="1"/>
</dbReference>
<dbReference type="Gene3D" id="1.10.10.10">
    <property type="entry name" value="Winged helix-like DNA-binding domain superfamily/Winged helix DNA-binding domain"/>
    <property type="match status" value="1"/>
</dbReference>
<gene>
    <name evidence="6" type="ORF">KDA_45260</name>
</gene>
<evidence type="ECO:0000313" key="7">
    <source>
        <dbReference type="Proteomes" id="UP000287171"/>
    </source>
</evidence>
<dbReference type="EMBL" id="BIFT01000001">
    <property type="protein sequence ID" value="GCE29042.1"/>
    <property type="molecule type" value="Genomic_DNA"/>
</dbReference>
<sequence length="304" mass="34366">MELRVLHYFVVLAEELHFGRAATRLLVAQPSLSYAIKELEQELGVVLLQRDRRSVSLTEAGQAVLIEARRTLEQSERVRSVAEQFRSRLTGKLRVGFEATGAGQIGTLAQARFKQQYPDVQIVPRRFDWGAEAEALRMGTVDVAYLWLPAQSEGLQLEIIAREPRLVGMATFHPLASHPQIQIMDLADEPLMWTKKAPKMWVDWWAVNPRPDGREPHWGPTNDNVEEMLEQVASGLAICLAPTSLSAYYGRPDLVWRPVIDIEPLQIAIAWRSHDTNPLVEHFVSIVRAVATETQRAHKTEKAT</sequence>
<evidence type="ECO:0000256" key="3">
    <source>
        <dbReference type="ARBA" id="ARBA00023125"/>
    </source>
</evidence>
<proteinExistence type="inferred from homology"/>
<dbReference type="GO" id="GO:0032993">
    <property type="term" value="C:protein-DNA complex"/>
    <property type="evidence" value="ECO:0007669"/>
    <property type="project" value="TreeGrafter"/>
</dbReference>
<keyword evidence="4" id="KW-0804">Transcription</keyword>
<evidence type="ECO:0000256" key="4">
    <source>
        <dbReference type="ARBA" id="ARBA00023163"/>
    </source>
</evidence>
<evidence type="ECO:0000313" key="6">
    <source>
        <dbReference type="EMBL" id="GCE29042.1"/>
    </source>
</evidence>
<dbReference type="RefSeq" id="WP_126629189.1">
    <property type="nucleotide sequence ID" value="NZ_BIFT01000001.1"/>
</dbReference>
<dbReference type="FunFam" id="1.10.10.10:FF:000001">
    <property type="entry name" value="LysR family transcriptional regulator"/>
    <property type="match status" value="1"/>
</dbReference>
<dbReference type="GO" id="GO:0003677">
    <property type="term" value="F:DNA binding"/>
    <property type="evidence" value="ECO:0007669"/>
    <property type="project" value="UniProtKB-KW"/>
</dbReference>
<dbReference type="SUPFAM" id="SSF46785">
    <property type="entry name" value="Winged helix' DNA-binding domain"/>
    <property type="match status" value="1"/>
</dbReference>